<keyword evidence="3" id="KW-0804">Transcription</keyword>
<sequence length="273" mass="30966">MGNSEADLPWLLGGHMRQQTRRFADFHTHSRGQIFGITYGVMSIRTDEAYWLIGPGQAVWLPPHLRHMARSHGAIRGWSLFIDEARSTALPVQPFLVRGTPLLIAQAERLSHCSSAKSWSDVVARLAESFWDEFLPLPRASVSLPFPKDERLRRVADALSENPADVREQQEWAIVASMSVRSFVRYFGVETGMPFTAWRQRLRILNAQERLARGERVTSVARNVGYESPGAFAALFRKITGHSPAAYIKLCSERNILRICEQSICQEKNYELS</sequence>
<keyword evidence="6" id="KW-1185">Reference proteome</keyword>
<dbReference type="InterPro" id="IPR011051">
    <property type="entry name" value="RmlC_Cupin_sf"/>
</dbReference>
<dbReference type="InterPro" id="IPR018060">
    <property type="entry name" value="HTH_AraC"/>
</dbReference>
<dbReference type="SMART" id="SM00342">
    <property type="entry name" value="HTH_ARAC"/>
    <property type="match status" value="1"/>
</dbReference>
<dbReference type="Gene3D" id="1.10.10.60">
    <property type="entry name" value="Homeodomain-like"/>
    <property type="match status" value="1"/>
</dbReference>
<evidence type="ECO:0000313" key="5">
    <source>
        <dbReference type="EMBL" id="GAN62598.1"/>
    </source>
</evidence>
<evidence type="ECO:0000313" key="6">
    <source>
        <dbReference type="Proteomes" id="UP000032673"/>
    </source>
</evidence>
<gene>
    <name evidence="5" type="ORF">Abin_011_004</name>
</gene>
<dbReference type="InterPro" id="IPR018062">
    <property type="entry name" value="HTH_AraC-typ_CS"/>
</dbReference>
<reference evidence="5 6" key="1">
    <citation type="submission" date="2012-11" db="EMBL/GenBank/DDBJ databases">
        <title>Whole genome sequence of Acetobacter indonesiensis 5H-1.</title>
        <authorList>
            <person name="Azuma Y."/>
            <person name="Higashiura N."/>
            <person name="Hirakawa H."/>
            <person name="Matsushita K."/>
        </authorList>
    </citation>
    <scope>NUCLEOTIDE SEQUENCE [LARGE SCALE GENOMIC DNA]</scope>
    <source>
        <strain evidence="5 6">5H-1</strain>
    </source>
</reference>
<dbReference type="SUPFAM" id="SSF51182">
    <property type="entry name" value="RmlC-like cupins"/>
    <property type="match status" value="1"/>
</dbReference>
<keyword evidence="2" id="KW-0238">DNA-binding</keyword>
<dbReference type="Proteomes" id="UP000032673">
    <property type="component" value="Unassembled WGS sequence"/>
</dbReference>
<evidence type="ECO:0000256" key="1">
    <source>
        <dbReference type="ARBA" id="ARBA00023015"/>
    </source>
</evidence>
<dbReference type="CDD" id="cd06124">
    <property type="entry name" value="cupin_NimR-like_N"/>
    <property type="match status" value="1"/>
</dbReference>
<evidence type="ECO:0000256" key="3">
    <source>
        <dbReference type="ARBA" id="ARBA00023163"/>
    </source>
</evidence>
<dbReference type="InterPro" id="IPR014710">
    <property type="entry name" value="RmlC-like_jellyroll"/>
</dbReference>
<dbReference type="InterPro" id="IPR009057">
    <property type="entry name" value="Homeodomain-like_sf"/>
</dbReference>
<dbReference type="InterPro" id="IPR003313">
    <property type="entry name" value="AraC-bd"/>
</dbReference>
<dbReference type="SUPFAM" id="SSF46689">
    <property type="entry name" value="Homeodomain-like"/>
    <property type="match status" value="1"/>
</dbReference>
<dbReference type="EMBL" id="BAMW01000011">
    <property type="protein sequence ID" value="GAN62598.1"/>
    <property type="molecule type" value="Genomic_DNA"/>
</dbReference>
<protein>
    <submittedName>
        <fullName evidence="5">Transcriptional regulator AraC</fullName>
    </submittedName>
</protein>
<dbReference type="Pfam" id="PF12833">
    <property type="entry name" value="HTH_18"/>
    <property type="match status" value="1"/>
</dbReference>
<dbReference type="PANTHER" id="PTHR11019:SF159">
    <property type="entry name" value="TRANSCRIPTIONAL REGULATOR-RELATED"/>
    <property type="match status" value="1"/>
</dbReference>
<dbReference type="PROSITE" id="PS01124">
    <property type="entry name" value="HTH_ARAC_FAMILY_2"/>
    <property type="match status" value="1"/>
</dbReference>
<dbReference type="Gene3D" id="2.60.120.10">
    <property type="entry name" value="Jelly Rolls"/>
    <property type="match status" value="1"/>
</dbReference>
<feature type="domain" description="HTH araC/xylS-type" evidence="4">
    <location>
        <begin position="153"/>
        <end position="250"/>
    </location>
</feature>
<evidence type="ECO:0000256" key="2">
    <source>
        <dbReference type="ARBA" id="ARBA00023125"/>
    </source>
</evidence>
<keyword evidence="1" id="KW-0805">Transcription regulation</keyword>
<organism evidence="5 6">
    <name type="scientific">Acetobacter indonesiensis</name>
    <dbReference type="NCBI Taxonomy" id="104101"/>
    <lineage>
        <taxon>Bacteria</taxon>
        <taxon>Pseudomonadati</taxon>
        <taxon>Pseudomonadota</taxon>
        <taxon>Alphaproteobacteria</taxon>
        <taxon>Acetobacterales</taxon>
        <taxon>Acetobacteraceae</taxon>
        <taxon>Acetobacter</taxon>
    </lineage>
</organism>
<evidence type="ECO:0000259" key="4">
    <source>
        <dbReference type="PROSITE" id="PS01124"/>
    </source>
</evidence>
<comment type="caution">
    <text evidence="5">The sequence shown here is derived from an EMBL/GenBank/DDBJ whole genome shotgun (WGS) entry which is preliminary data.</text>
</comment>
<name>A0ABQ0K6L1_9PROT</name>
<proteinExistence type="predicted"/>
<dbReference type="PANTHER" id="PTHR11019">
    <property type="entry name" value="HTH-TYPE TRANSCRIPTIONAL REGULATOR NIMR"/>
    <property type="match status" value="1"/>
</dbReference>
<dbReference type="Pfam" id="PF02311">
    <property type="entry name" value="AraC_binding"/>
    <property type="match status" value="1"/>
</dbReference>
<dbReference type="PROSITE" id="PS00041">
    <property type="entry name" value="HTH_ARAC_FAMILY_1"/>
    <property type="match status" value="1"/>
</dbReference>
<accession>A0ABQ0K6L1</accession>